<accession>A0A131XME4</accession>
<sequence length="76" mass="9078">RMLAIREAEKQTILCHTKKIKRNFLANNDTYSSKILMQTARQHGNNRPENRHGSRKYWKRLTQRKAISESRCHINT</sequence>
<proteinExistence type="evidence at transcript level"/>
<evidence type="ECO:0000313" key="1">
    <source>
        <dbReference type="EMBL" id="JAP68654.1"/>
    </source>
</evidence>
<organism evidence="1">
    <name type="scientific">Ixodes ricinus</name>
    <name type="common">Common tick</name>
    <name type="synonym">Acarus ricinus</name>
    <dbReference type="NCBI Taxonomy" id="34613"/>
    <lineage>
        <taxon>Eukaryota</taxon>
        <taxon>Metazoa</taxon>
        <taxon>Ecdysozoa</taxon>
        <taxon>Arthropoda</taxon>
        <taxon>Chelicerata</taxon>
        <taxon>Arachnida</taxon>
        <taxon>Acari</taxon>
        <taxon>Parasitiformes</taxon>
        <taxon>Ixodida</taxon>
        <taxon>Ixodoidea</taxon>
        <taxon>Ixodidae</taxon>
        <taxon>Ixodinae</taxon>
        <taxon>Ixodes</taxon>
    </lineage>
</organism>
<dbReference type="EMBL" id="GEFM01007142">
    <property type="protein sequence ID" value="JAP68654.1"/>
    <property type="molecule type" value="mRNA"/>
</dbReference>
<feature type="non-terminal residue" evidence="1">
    <location>
        <position position="1"/>
    </location>
</feature>
<reference evidence="1" key="1">
    <citation type="submission" date="2016-02" db="EMBL/GenBank/DDBJ databases">
        <title>RNAseq analyses of the midgut from blood- or serum-fed Ixodes ricinus ticks.</title>
        <authorList>
            <person name="Perner J."/>
            <person name="Provaznik J."/>
            <person name="Schrenkova J."/>
            <person name="Urbanova V."/>
            <person name="Ribeiro J.M."/>
            <person name="Kopacek P."/>
        </authorList>
    </citation>
    <scope>NUCLEOTIDE SEQUENCE</scope>
    <source>
        <tissue evidence="1">Gut</tissue>
    </source>
</reference>
<dbReference type="AlphaFoldDB" id="A0A131XME4"/>
<name>A0A131XME4_IXORI</name>
<protein>
    <submittedName>
        <fullName evidence="1">Uncharacterized protein</fullName>
    </submittedName>
</protein>